<accession>A0A5C6EAJ5</accession>
<dbReference type="Proteomes" id="UP000315471">
    <property type="component" value="Unassembled WGS sequence"/>
</dbReference>
<keyword evidence="2" id="KW-1185">Reference proteome</keyword>
<evidence type="ECO:0000313" key="2">
    <source>
        <dbReference type="Proteomes" id="UP000315471"/>
    </source>
</evidence>
<dbReference type="EMBL" id="SJPY01000001">
    <property type="protein sequence ID" value="TWU46022.1"/>
    <property type="molecule type" value="Genomic_DNA"/>
</dbReference>
<reference evidence="1 2" key="1">
    <citation type="submission" date="2019-02" db="EMBL/GenBank/DDBJ databases">
        <title>Deep-cultivation of Planctomycetes and their phenomic and genomic characterization uncovers novel biology.</title>
        <authorList>
            <person name="Wiegand S."/>
            <person name="Jogler M."/>
            <person name="Boedeker C."/>
            <person name="Pinto D."/>
            <person name="Vollmers J."/>
            <person name="Rivas-Marin E."/>
            <person name="Kohn T."/>
            <person name="Peeters S.H."/>
            <person name="Heuer A."/>
            <person name="Rast P."/>
            <person name="Oberbeckmann S."/>
            <person name="Bunk B."/>
            <person name="Jeske O."/>
            <person name="Meyerdierks A."/>
            <person name="Storesund J.E."/>
            <person name="Kallscheuer N."/>
            <person name="Luecker S."/>
            <person name="Lage O.M."/>
            <person name="Pohl T."/>
            <person name="Merkel B.J."/>
            <person name="Hornburger P."/>
            <person name="Mueller R.-W."/>
            <person name="Bruemmer F."/>
            <person name="Labrenz M."/>
            <person name="Spormann A.M."/>
            <person name="Op Den Camp H."/>
            <person name="Overmann J."/>
            <person name="Amann R."/>
            <person name="Jetten M.S.M."/>
            <person name="Mascher T."/>
            <person name="Medema M.H."/>
            <person name="Devos D.P."/>
            <person name="Kaster A.-K."/>
            <person name="Ovreas L."/>
            <person name="Rohde M."/>
            <person name="Galperin M.Y."/>
            <person name="Jogler C."/>
        </authorList>
    </citation>
    <scope>NUCLEOTIDE SEQUENCE [LARGE SCALE GENOMIC DNA]</scope>
    <source>
        <strain evidence="1 2">Q31b</strain>
    </source>
</reference>
<organism evidence="1 2">
    <name type="scientific">Novipirellula aureliae</name>
    <dbReference type="NCBI Taxonomy" id="2527966"/>
    <lineage>
        <taxon>Bacteria</taxon>
        <taxon>Pseudomonadati</taxon>
        <taxon>Planctomycetota</taxon>
        <taxon>Planctomycetia</taxon>
        <taxon>Pirellulales</taxon>
        <taxon>Pirellulaceae</taxon>
        <taxon>Novipirellula</taxon>
    </lineage>
</organism>
<dbReference type="PROSITE" id="PS51257">
    <property type="entry name" value="PROKAR_LIPOPROTEIN"/>
    <property type="match status" value="1"/>
</dbReference>
<name>A0A5C6EAJ5_9BACT</name>
<proteinExistence type="predicted"/>
<sequence length="60" mass="6488">MKLLPLIGLIAFVSLPLLSGCGGGSEPEVMEVTQDQIEERAASVERRAAAMREELKEEGM</sequence>
<dbReference type="RefSeq" id="WP_146598622.1">
    <property type="nucleotide sequence ID" value="NZ_SJPY01000001.1"/>
</dbReference>
<evidence type="ECO:0000313" key="1">
    <source>
        <dbReference type="EMBL" id="TWU46022.1"/>
    </source>
</evidence>
<gene>
    <name evidence="1" type="ORF">Q31b_12000</name>
</gene>
<protein>
    <submittedName>
        <fullName evidence="1">Uncharacterized protein</fullName>
    </submittedName>
</protein>
<comment type="caution">
    <text evidence="1">The sequence shown here is derived from an EMBL/GenBank/DDBJ whole genome shotgun (WGS) entry which is preliminary data.</text>
</comment>
<dbReference type="AlphaFoldDB" id="A0A5C6EAJ5"/>